<evidence type="ECO:0000256" key="2">
    <source>
        <dbReference type="ARBA" id="ARBA00022475"/>
    </source>
</evidence>
<reference evidence="10 11" key="1">
    <citation type="submission" date="2021-05" db="EMBL/GenBank/DDBJ databases">
        <title>Draft Genome Sequences of Clinical Respiratory Isolates of Mycobacterium goodii Recovered in Ireland.</title>
        <authorList>
            <person name="Flanagan P.R."/>
            <person name="Mok S."/>
            <person name="Roycroft E."/>
            <person name="Rogers T.R."/>
            <person name="Fitzgibbon M."/>
        </authorList>
    </citation>
    <scope>NUCLEOTIDE SEQUENCE [LARGE SCALE GENOMIC DNA]</scope>
    <source>
        <strain evidence="10 11">14IE55</strain>
    </source>
</reference>
<name>A0ABS6HXB6_MYCGD</name>
<dbReference type="PANTHER" id="PTHR47019">
    <property type="entry name" value="LIPID II FLIPPASE MURJ"/>
    <property type="match status" value="1"/>
</dbReference>
<evidence type="ECO:0000256" key="4">
    <source>
        <dbReference type="ARBA" id="ARBA00022960"/>
    </source>
</evidence>
<dbReference type="Proteomes" id="UP000696413">
    <property type="component" value="Unassembled WGS sequence"/>
</dbReference>
<evidence type="ECO:0000256" key="5">
    <source>
        <dbReference type="ARBA" id="ARBA00022984"/>
    </source>
</evidence>
<feature type="transmembrane region" description="Helical" evidence="9">
    <location>
        <begin position="1013"/>
        <end position="1036"/>
    </location>
</feature>
<feature type="region of interest" description="Disordered" evidence="8">
    <location>
        <begin position="595"/>
        <end position="702"/>
    </location>
</feature>
<dbReference type="Gene3D" id="1.10.510.10">
    <property type="entry name" value="Transferase(Phosphotransferase) domain 1"/>
    <property type="match status" value="1"/>
</dbReference>
<dbReference type="PRINTS" id="PR01806">
    <property type="entry name" value="VIRFACTRMVIN"/>
</dbReference>
<feature type="transmembrane region" description="Helical" evidence="9">
    <location>
        <begin position="160"/>
        <end position="181"/>
    </location>
</feature>
<dbReference type="PANTHER" id="PTHR47019:SF1">
    <property type="entry name" value="LIPID II FLIPPASE MURJ"/>
    <property type="match status" value="1"/>
</dbReference>
<protein>
    <submittedName>
        <fullName evidence="10">Murein biosynthesis integral membrane protein MurJ</fullName>
    </submittedName>
</protein>
<feature type="transmembrane region" description="Helical" evidence="9">
    <location>
        <begin position="225"/>
        <end position="247"/>
    </location>
</feature>
<evidence type="ECO:0000256" key="8">
    <source>
        <dbReference type="SAM" id="MobiDB-lite"/>
    </source>
</evidence>
<evidence type="ECO:0000256" key="9">
    <source>
        <dbReference type="SAM" id="Phobius"/>
    </source>
</evidence>
<feature type="transmembrane region" description="Helical" evidence="9">
    <location>
        <begin position="528"/>
        <end position="549"/>
    </location>
</feature>
<keyword evidence="3 9" id="KW-0812">Transmembrane</keyword>
<keyword evidence="2" id="KW-1003">Cell membrane</keyword>
<feature type="transmembrane region" description="Helical" evidence="9">
    <location>
        <begin position="419"/>
        <end position="439"/>
    </location>
</feature>
<dbReference type="RefSeq" id="WP_214396036.1">
    <property type="nucleotide sequence ID" value="NZ_JAHBOL010000038.1"/>
</dbReference>
<evidence type="ECO:0000313" key="11">
    <source>
        <dbReference type="Proteomes" id="UP000696413"/>
    </source>
</evidence>
<dbReference type="NCBIfam" id="TIGR01695">
    <property type="entry name" value="murJ_mviN"/>
    <property type="match status" value="1"/>
</dbReference>
<keyword evidence="11" id="KW-1185">Reference proteome</keyword>
<feature type="compositionally biased region" description="Low complexity" evidence="8">
    <location>
        <begin position="675"/>
        <end position="688"/>
    </location>
</feature>
<accession>A0ABS6HXB6</accession>
<evidence type="ECO:0000256" key="3">
    <source>
        <dbReference type="ARBA" id="ARBA00022692"/>
    </source>
</evidence>
<dbReference type="Gene3D" id="3.30.200.20">
    <property type="entry name" value="Phosphorylase Kinase, domain 1"/>
    <property type="match status" value="1"/>
</dbReference>
<dbReference type="CDD" id="cd13973">
    <property type="entry name" value="PK_MviN-like"/>
    <property type="match status" value="1"/>
</dbReference>
<feature type="compositionally biased region" description="Low complexity" evidence="8">
    <location>
        <begin position="607"/>
        <end position="626"/>
    </location>
</feature>
<comment type="subcellular location">
    <subcellularLocation>
        <location evidence="1">Cell membrane</location>
        <topology evidence="1">Multi-pass membrane protein</topology>
    </subcellularLocation>
</comment>
<dbReference type="CDD" id="cd13123">
    <property type="entry name" value="MATE_MurJ_like"/>
    <property type="match status" value="1"/>
</dbReference>
<keyword evidence="5" id="KW-0573">Peptidoglycan synthesis</keyword>
<feature type="transmembrane region" description="Helical" evidence="9">
    <location>
        <begin position="120"/>
        <end position="140"/>
    </location>
</feature>
<feature type="region of interest" description="Disordered" evidence="8">
    <location>
        <begin position="1"/>
        <end position="30"/>
    </location>
</feature>
<organism evidence="10 11">
    <name type="scientific">Mycolicibacterium goodii</name>
    <name type="common">Mycobacterium goodii</name>
    <dbReference type="NCBI Taxonomy" id="134601"/>
    <lineage>
        <taxon>Bacteria</taxon>
        <taxon>Bacillati</taxon>
        <taxon>Actinomycetota</taxon>
        <taxon>Actinomycetes</taxon>
        <taxon>Mycobacteriales</taxon>
        <taxon>Mycobacteriaceae</taxon>
        <taxon>Mycolicibacterium</taxon>
    </lineage>
</organism>
<evidence type="ECO:0000256" key="7">
    <source>
        <dbReference type="ARBA" id="ARBA00023136"/>
    </source>
</evidence>
<evidence type="ECO:0000256" key="1">
    <source>
        <dbReference type="ARBA" id="ARBA00004651"/>
    </source>
</evidence>
<keyword evidence="4" id="KW-0133">Cell shape</keyword>
<dbReference type="InterPro" id="IPR004268">
    <property type="entry name" value="MurJ"/>
</dbReference>
<evidence type="ECO:0000256" key="6">
    <source>
        <dbReference type="ARBA" id="ARBA00022989"/>
    </source>
</evidence>
<dbReference type="EMBL" id="JAHBOM010000032">
    <property type="protein sequence ID" value="MBU8826916.1"/>
    <property type="molecule type" value="Genomic_DNA"/>
</dbReference>
<feature type="transmembrane region" description="Helical" evidence="9">
    <location>
        <begin position="484"/>
        <end position="508"/>
    </location>
</feature>
<dbReference type="Pfam" id="PF03023">
    <property type="entry name" value="MurJ"/>
    <property type="match status" value="1"/>
</dbReference>
<comment type="caution">
    <text evidence="10">The sequence shown here is derived from an EMBL/GenBank/DDBJ whole genome shotgun (WGS) entry which is preliminary data.</text>
</comment>
<dbReference type="InterPro" id="IPR051050">
    <property type="entry name" value="Lipid_II_flippase_MurJ/MviN"/>
</dbReference>
<feature type="transmembrane region" description="Helical" evidence="9">
    <location>
        <begin position="81"/>
        <end position="100"/>
    </location>
</feature>
<evidence type="ECO:0000313" key="10">
    <source>
        <dbReference type="EMBL" id="MBU8826916.1"/>
    </source>
</evidence>
<feature type="transmembrane region" description="Helical" evidence="9">
    <location>
        <begin position="451"/>
        <end position="472"/>
    </location>
</feature>
<gene>
    <name evidence="10" type="primary">murJ</name>
    <name evidence="10" type="ORF">KL859_29070</name>
</gene>
<feature type="compositionally biased region" description="Pro residues" evidence="8">
    <location>
        <begin position="1"/>
        <end position="13"/>
    </location>
</feature>
<feature type="transmembrane region" description="Helical" evidence="9">
    <location>
        <begin position="307"/>
        <end position="326"/>
    </location>
</feature>
<proteinExistence type="predicted"/>
<feature type="region of interest" description="Disordered" evidence="8">
    <location>
        <begin position="986"/>
        <end position="1007"/>
    </location>
</feature>
<feature type="transmembrane region" description="Helical" evidence="9">
    <location>
        <begin position="193"/>
        <end position="213"/>
    </location>
</feature>
<sequence>MNAPQPQRPPGPRRIPRGPAPSRRAGRPELSDAAVVSRSWGMAFATLISRITGFMRMALLAYILGDALLSSFSVANQLPNMVAALVLEATFTAIFVPVLARAERDDADGGTAFVRRLLTLATTLLLVTTALSVVCAPLLVRVMLGGDPQVNNPLTTAFAYLLLPQVLFYGLSSVFMAILNTRNVFGPPAWAPVVNNVVAIVTIGVFVLMPGEITLDPVRMSDPKLLVLGIGTTLGVVAQTLVVFLAIRAERISLRPLWGIDDRLKKFGGMAAAMILYVLISQVGLIVGNQIASTAAASGPAIYNYTWLVLMLPFGMIGVTVLTVVMPRLSRNAAKNDTPAVLDDLSLATRLTMITLIPIVAMMTVGGPAIGSALFAYGKFSEASANYLGLAITLSAFTLIPYALVLLQLRVFYAREQPWTPIIIIVVITIVKIVGSIAAPHLTSNPEMVAGYLGAANGLGFMAGAIVGHVLLRANLNPPGGRLVSLTVVRTILVMLTASLLSVLIAVVADQLLGLEQLTVRFGAGGSMIRLVALGLIMIPIIAGVLIAAKVPEAQAAIRVLRRRLGRFGGKETPAVDAAAKVALQTVGRAVPPRVAGTVTYPDQRNSSPGRGPSTPTPGWTGAPASVAGAGTRKGSPVTDESAGGPALDGTATTKLPRQAPDDFQPDVVDENDAEAAGAGAAPTVEETITMSSGSGRPPADYGGDPTREPISFAPPREPAVESATSGDDVHLIPGATIADGRYRLLVFHGGPPNLQFWQALDTALDRQVALTFVDPDAQLSDAQVQEILSRTLKLSRIDVPGIARVLDVAHSGSGGLIVSEWIRGGSLAEVADTAPSPIGGARAIQSLAAAAEAAHRAGVALSIDHPSRVRVSIEGDVALAFPATLPEATPDDDIRGIGAALYALLVNRWPLPESGTPSGLEPAALDAAGQPVEPRAIDRDIPFQISAAAARAVQPGGGIRSAPTLLNLLQQATAIADRTELLESVDQTQTVETDTRAPREDGDDAEARRRRALIVGLTAGAAIIIVALVVMATILSRIFGDVGGGINRDQLGLNAPTSETESDGETSAAGATVKPVRATVFSPEGEADNPGQADLAIDGSSSTMWSTDTYSDPVPFPGFKNGVGLILQLPQPTVIGEVGLNVTSTGTAVQIRAAKSASPSSLSDTTELTSATTLKPGSNTISVGRAAPTQYVLVWISTLGTVDGKSKADISDVTVKAAS</sequence>
<feature type="transmembrane region" description="Helical" evidence="9">
    <location>
        <begin position="267"/>
        <end position="287"/>
    </location>
</feature>
<keyword evidence="6 9" id="KW-1133">Transmembrane helix</keyword>
<feature type="transmembrane region" description="Helical" evidence="9">
    <location>
        <begin position="347"/>
        <end position="375"/>
    </location>
</feature>
<feature type="transmembrane region" description="Helical" evidence="9">
    <location>
        <begin position="387"/>
        <end position="407"/>
    </location>
</feature>
<feature type="compositionally biased region" description="Acidic residues" evidence="8">
    <location>
        <begin position="664"/>
        <end position="674"/>
    </location>
</feature>
<keyword evidence="7 9" id="KW-0472">Membrane</keyword>